<accession>A0A0C3GH39</accession>
<keyword evidence="2" id="KW-0472">Membrane</keyword>
<evidence type="ECO:0000313" key="3">
    <source>
        <dbReference type="EMBL" id="KIM95455.1"/>
    </source>
</evidence>
<dbReference type="Proteomes" id="UP000054321">
    <property type="component" value="Unassembled WGS sequence"/>
</dbReference>
<sequence>MPFWTDLVGLIFATPVAILAILHLWAFIWPEGNIGERLHPHPPPNIDEITELEGSGGLAHKWPLTTDDGNLSRRSASKVELPPVRGAGYEPSA</sequence>
<keyword evidence="2" id="KW-0812">Transmembrane</keyword>
<organism evidence="3 4">
    <name type="scientific">Oidiodendron maius (strain Zn)</name>
    <dbReference type="NCBI Taxonomy" id="913774"/>
    <lineage>
        <taxon>Eukaryota</taxon>
        <taxon>Fungi</taxon>
        <taxon>Dikarya</taxon>
        <taxon>Ascomycota</taxon>
        <taxon>Pezizomycotina</taxon>
        <taxon>Leotiomycetes</taxon>
        <taxon>Leotiomycetes incertae sedis</taxon>
        <taxon>Myxotrichaceae</taxon>
        <taxon>Oidiodendron</taxon>
    </lineage>
</organism>
<dbReference type="EMBL" id="KN832887">
    <property type="protein sequence ID" value="KIM95455.1"/>
    <property type="molecule type" value="Genomic_DNA"/>
</dbReference>
<evidence type="ECO:0000313" key="4">
    <source>
        <dbReference type="Proteomes" id="UP000054321"/>
    </source>
</evidence>
<reference evidence="4" key="2">
    <citation type="submission" date="2015-01" db="EMBL/GenBank/DDBJ databases">
        <title>Evolutionary Origins and Diversification of the Mycorrhizal Mutualists.</title>
        <authorList>
            <consortium name="DOE Joint Genome Institute"/>
            <consortium name="Mycorrhizal Genomics Consortium"/>
            <person name="Kohler A."/>
            <person name="Kuo A."/>
            <person name="Nagy L.G."/>
            <person name="Floudas D."/>
            <person name="Copeland A."/>
            <person name="Barry K.W."/>
            <person name="Cichocki N."/>
            <person name="Veneault-Fourrey C."/>
            <person name="LaButti K."/>
            <person name="Lindquist E.A."/>
            <person name="Lipzen A."/>
            <person name="Lundell T."/>
            <person name="Morin E."/>
            <person name="Murat C."/>
            <person name="Riley R."/>
            <person name="Ohm R."/>
            <person name="Sun H."/>
            <person name="Tunlid A."/>
            <person name="Henrissat B."/>
            <person name="Grigoriev I.V."/>
            <person name="Hibbett D.S."/>
            <person name="Martin F."/>
        </authorList>
    </citation>
    <scope>NUCLEOTIDE SEQUENCE [LARGE SCALE GENOMIC DNA]</scope>
    <source>
        <strain evidence="4">Zn</strain>
    </source>
</reference>
<feature type="transmembrane region" description="Helical" evidence="2">
    <location>
        <begin position="7"/>
        <end position="28"/>
    </location>
</feature>
<keyword evidence="2" id="KW-1133">Transmembrane helix</keyword>
<reference evidence="3 4" key="1">
    <citation type="submission" date="2014-04" db="EMBL/GenBank/DDBJ databases">
        <authorList>
            <consortium name="DOE Joint Genome Institute"/>
            <person name="Kuo A."/>
            <person name="Martino E."/>
            <person name="Perotto S."/>
            <person name="Kohler A."/>
            <person name="Nagy L.G."/>
            <person name="Floudas D."/>
            <person name="Copeland A."/>
            <person name="Barry K.W."/>
            <person name="Cichocki N."/>
            <person name="Veneault-Fourrey C."/>
            <person name="LaButti K."/>
            <person name="Lindquist E.A."/>
            <person name="Lipzen A."/>
            <person name="Lundell T."/>
            <person name="Morin E."/>
            <person name="Murat C."/>
            <person name="Sun H."/>
            <person name="Tunlid A."/>
            <person name="Henrissat B."/>
            <person name="Grigoriev I.V."/>
            <person name="Hibbett D.S."/>
            <person name="Martin F."/>
            <person name="Nordberg H.P."/>
            <person name="Cantor M.N."/>
            <person name="Hua S.X."/>
        </authorList>
    </citation>
    <scope>NUCLEOTIDE SEQUENCE [LARGE SCALE GENOMIC DNA]</scope>
    <source>
        <strain evidence="3 4">Zn</strain>
    </source>
</reference>
<gene>
    <name evidence="3" type="ORF">OIDMADRAFT_59921</name>
</gene>
<evidence type="ECO:0000256" key="2">
    <source>
        <dbReference type="SAM" id="Phobius"/>
    </source>
</evidence>
<name>A0A0C3GH39_OIDMZ</name>
<dbReference type="InParanoid" id="A0A0C3GH39"/>
<dbReference type="HOGENOM" id="CLU_2400251_0_0_1"/>
<proteinExistence type="predicted"/>
<protein>
    <submittedName>
        <fullName evidence="3">Uncharacterized protein</fullName>
    </submittedName>
</protein>
<keyword evidence="4" id="KW-1185">Reference proteome</keyword>
<dbReference type="AlphaFoldDB" id="A0A0C3GH39"/>
<dbReference type="OrthoDB" id="3564772at2759"/>
<feature type="region of interest" description="Disordered" evidence="1">
    <location>
        <begin position="64"/>
        <end position="93"/>
    </location>
</feature>
<evidence type="ECO:0000256" key="1">
    <source>
        <dbReference type="SAM" id="MobiDB-lite"/>
    </source>
</evidence>